<evidence type="ECO:0008006" key="3">
    <source>
        <dbReference type="Google" id="ProtNLM"/>
    </source>
</evidence>
<evidence type="ECO:0000313" key="1">
    <source>
        <dbReference type="EMBL" id="CAF9916208.1"/>
    </source>
</evidence>
<sequence length="287" mass="33475">MSDNGVVVDEQETYSLEYFKSLYRQRRDAFQANAAVNEELRLWKARDDGFRYVELAHGLVPDSVLGKAFTRGKEPYSRSDTFFSEYELHNPDSMILSKTDDSYIIGNLESYDKRQYPSWLDQKYASKTPEGQGFGHCFVIPRKRVFNIVDHEATADDCALIKEMKTHFLTYWNDPIHRKELLHSVENVFGAQNHKLSEKNEAEFEATSPRVTEDYHEMAKQFLKLEAKDFVFAFHPYPDYSVGHLHMHVFPRDEALRRVSSKQHDKKTIPLEAVLQVEKEDKLKGLV</sequence>
<name>A0A8H3IF39_9LECA</name>
<dbReference type="InterPro" id="IPR036265">
    <property type="entry name" value="HIT-like_sf"/>
</dbReference>
<organism evidence="1 2">
    <name type="scientific">Heterodermia speciosa</name>
    <dbReference type="NCBI Taxonomy" id="116794"/>
    <lineage>
        <taxon>Eukaryota</taxon>
        <taxon>Fungi</taxon>
        <taxon>Dikarya</taxon>
        <taxon>Ascomycota</taxon>
        <taxon>Pezizomycotina</taxon>
        <taxon>Lecanoromycetes</taxon>
        <taxon>OSLEUM clade</taxon>
        <taxon>Lecanoromycetidae</taxon>
        <taxon>Caliciales</taxon>
        <taxon>Physciaceae</taxon>
        <taxon>Heterodermia</taxon>
    </lineage>
</organism>
<keyword evidence="2" id="KW-1185">Reference proteome</keyword>
<accession>A0A8H3IF39</accession>
<proteinExistence type="predicted"/>
<dbReference type="EMBL" id="CAJPDS010000017">
    <property type="protein sequence ID" value="CAF9916208.1"/>
    <property type="molecule type" value="Genomic_DNA"/>
</dbReference>
<dbReference type="Gene3D" id="3.30.428.10">
    <property type="entry name" value="HIT-like"/>
    <property type="match status" value="1"/>
</dbReference>
<reference evidence="1" key="1">
    <citation type="submission" date="2021-03" db="EMBL/GenBank/DDBJ databases">
        <authorList>
            <person name="Tagirdzhanova G."/>
        </authorList>
    </citation>
    <scope>NUCLEOTIDE SEQUENCE</scope>
</reference>
<dbReference type="AlphaFoldDB" id="A0A8H3IF39"/>
<dbReference type="SUPFAM" id="SSF54197">
    <property type="entry name" value="HIT-like"/>
    <property type="match status" value="1"/>
</dbReference>
<dbReference type="Proteomes" id="UP000664521">
    <property type="component" value="Unassembled WGS sequence"/>
</dbReference>
<comment type="caution">
    <text evidence="1">The sequence shown here is derived from an EMBL/GenBank/DDBJ whole genome shotgun (WGS) entry which is preliminary data.</text>
</comment>
<gene>
    <name evidence="1" type="ORF">HETSPECPRED_002794</name>
</gene>
<dbReference type="OrthoDB" id="1915375at2759"/>
<protein>
    <recommendedName>
        <fullName evidence="3">HIT domain-containing protein</fullName>
    </recommendedName>
</protein>
<evidence type="ECO:0000313" key="2">
    <source>
        <dbReference type="Proteomes" id="UP000664521"/>
    </source>
</evidence>